<evidence type="ECO:0000256" key="4">
    <source>
        <dbReference type="ARBA" id="ARBA00023315"/>
    </source>
</evidence>
<dbReference type="AlphaFoldDB" id="A0AAW8VG17"/>
<dbReference type="PANTHER" id="PTHR43300">
    <property type="entry name" value="ACETYLTRANSFERASE"/>
    <property type="match status" value="1"/>
</dbReference>
<proteinExistence type="inferred from homology"/>
<dbReference type="PROSITE" id="PS00101">
    <property type="entry name" value="HEXAPEP_TRANSFERASES"/>
    <property type="match status" value="1"/>
</dbReference>
<evidence type="ECO:0000256" key="2">
    <source>
        <dbReference type="ARBA" id="ARBA00022679"/>
    </source>
</evidence>
<dbReference type="GO" id="GO:0016746">
    <property type="term" value="F:acyltransferase activity"/>
    <property type="evidence" value="ECO:0007669"/>
    <property type="project" value="UniProtKB-KW"/>
</dbReference>
<evidence type="ECO:0000256" key="1">
    <source>
        <dbReference type="ARBA" id="ARBA00007274"/>
    </source>
</evidence>
<evidence type="ECO:0000313" key="6">
    <source>
        <dbReference type="Proteomes" id="UP001266995"/>
    </source>
</evidence>
<dbReference type="RefSeq" id="WP_149924499.1">
    <property type="nucleotide sequence ID" value="NZ_CAXKYC010000016.1"/>
</dbReference>
<sequence length="224" mass="24756">MMGYLKGYLFNVFNSAVSLLALVDHLSIVDKKSRIKRNVKIINSKIEGYSYVSPGTVVAYTDIGRFCSIGSNCNIGLASHTINYLSTSPIFTEHINSTGSSWRTDTILTPYKRIEIKNDVWIGNNVCVMGGVKIGNGAVIGAGAVVTKDVPDYAVVGGVPAKIIKYRFTKDIIETLIKIEWWNFSDCVLKSRIACFTNTLTVELLNEFKNDTASRDNVELLIED</sequence>
<name>A0AAW8VG17_9BACE</name>
<dbReference type="InterPro" id="IPR011004">
    <property type="entry name" value="Trimer_LpxA-like_sf"/>
</dbReference>
<organism evidence="5 6">
    <name type="scientific">Bacteroides cellulosilyticus</name>
    <dbReference type="NCBI Taxonomy" id="246787"/>
    <lineage>
        <taxon>Bacteria</taxon>
        <taxon>Pseudomonadati</taxon>
        <taxon>Bacteroidota</taxon>
        <taxon>Bacteroidia</taxon>
        <taxon>Bacteroidales</taxon>
        <taxon>Bacteroidaceae</taxon>
        <taxon>Bacteroides</taxon>
    </lineage>
</organism>
<dbReference type="CDD" id="cd03349">
    <property type="entry name" value="LbH_XAT"/>
    <property type="match status" value="1"/>
</dbReference>
<protein>
    <submittedName>
        <fullName evidence="5">DapH/DapD/GlmU-related protein</fullName>
    </submittedName>
</protein>
<dbReference type="EMBL" id="JAVSNH010000001">
    <property type="protein sequence ID" value="MDT4511233.1"/>
    <property type="molecule type" value="Genomic_DNA"/>
</dbReference>
<dbReference type="Proteomes" id="UP001266995">
    <property type="component" value="Unassembled WGS sequence"/>
</dbReference>
<dbReference type="InterPro" id="IPR050179">
    <property type="entry name" value="Trans_hexapeptide_repeat"/>
</dbReference>
<dbReference type="SUPFAM" id="SSF51161">
    <property type="entry name" value="Trimeric LpxA-like enzymes"/>
    <property type="match status" value="1"/>
</dbReference>
<dbReference type="InterPro" id="IPR018357">
    <property type="entry name" value="Hexapep_transf_CS"/>
</dbReference>
<reference evidence="5" key="1">
    <citation type="submission" date="2023-08" db="EMBL/GenBank/DDBJ databases">
        <title>Reintroducing virulent viruses to syntetic microbiomes.</title>
        <authorList>
            <person name="Wilde J."/>
            <person name="Boyes R."/>
            <person name="Robinson A.V."/>
            <person name="Daisley B.A."/>
            <person name="Allen-Vercoe E."/>
        </authorList>
    </citation>
    <scope>NUCLEOTIDE SEQUENCE</scope>
    <source>
        <strain evidence="5">225I_12FAA</strain>
    </source>
</reference>
<keyword evidence="4" id="KW-0012">Acyltransferase</keyword>
<evidence type="ECO:0000313" key="5">
    <source>
        <dbReference type="EMBL" id="MDT4511233.1"/>
    </source>
</evidence>
<gene>
    <name evidence="5" type="ORF">RO785_09600</name>
</gene>
<dbReference type="InterPro" id="IPR001451">
    <property type="entry name" value="Hexapep"/>
</dbReference>
<keyword evidence="2" id="KW-0808">Transferase</keyword>
<dbReference type="Pfam" id="PF00132">
    <property type="entry name" value="Hexapep"/>
    <property type="match status" value="1"/>
</dbReference>
<keyword evidence="3" id="KW-0677">Repeat</keyword>
<dbReference type="Gene3D" id="2.160.10.10">
    <property type="entry name" value="Hexapeptide repeat proteins"/>
    <property type="match status" value="1"/>
</dbReference>
<accession>A0AAW8VG17</accession>
<evidence type="ECO:0000256" key="3">
    <source>
        <dbReference type="ARBA" id="ARBA00022737"/>
    </source>
</evidence>
<dbReference type="PANTHER" id="PTHR43300:SF11">
    <property type="entry name" value="ACETYLTRANSFERASE RV3034C-RELATED"/>
    <property type="match status" value="1"/>
</dbReference>
<comment type="similarity">
    <text evidence="1">Belongs to the transferase hexapeptide repeat family.</text>
</comment>
<comment type="caution">
    <text evidence="5">The sequence shown here is derived from an EMBL/GenBank/DDBJ whole genome shotgun (WGS) entry which is preliminary data.</text>
</comment>